<dbReference type="InterPro" id="IPR011400">
    <property type="entry name" value="EIF3B"/>
</dbReference>
<comment type="caution">
    <text evidence="7">The sequence shown here is derived from an EMBL/GenBank/DDBJ whole genome shotgun (WGS) entry which is preliminary data.</text>
</comment>
<dbReference type="EMBL" id="JAGTJQ010000014">
    <property type="protein sequence ID" value="KAH7012743.1"/>
    <property type="molecule type" value="Genomic_DNA"/>
</dbReference>
<evidence type="ECO:0000256" key="5">
    <source>
        <dbReference type="SAM" id="MobiDB-lite"/>
    </source>
</evidence>
<evidence type="ECO:0000256" key="3">
    <source>
        <dbReference type="ARBA" id="ARBA00022884"/>
    </source>
</evidence>
<evidence type="ECO:0000256" key="4">
    <source>
        <dbReference type="ARBA" id="ARBA00022917"/>
    </source>
</evidence>
<accession>A0A9P9BIX1</accession>
<feature type="region of interest" description="Disordered" evidence="5">
    <location>
        <begin position="100"/>
        <end position="149"/>
    </location>
</feature>
<keyword evidence="1" id="KW-0963">Cytoplasm</keyword>
<evidence type="ECO:0000259" key="6">
    <source>
        <dbReference type="Pfam" id="PF08662"/>
    </source>
</evidence>
<sequence length="366" mass="40513">MPQSSEAVFWRGSSIRWGAHPQKIRACHGPGATHAWCPGAHAASPRKPERGQRILACANLVQPAVLADVHGEGGLVGHAVGLLTEGAATLLAVARHDDTRAEGGDRGLHGADRRGYGGTGGLGPQYGEDGAAGDEGHTGSQNRDDKKNSNSIYWSPKGRFVVIATIANTQSSDLDFFDLDFEGERPEGEKDLTACLQLLNTADHYGVTDLQWDPSGRFVASWASAWKHSMENGYHLYDFRGEQLREELVEKFKQWLWRPCPPTLLTKDEQKQVRKNLREYSKIFEQEDAERGASADLAVVEERRRILDEWLAWRASVEEELAEDRLALGLPEKETPEAEKTPEEGEAQVIEKLAEEVLEETEEIVA</sequence>
<evidence type="ECO:0000256" key="1">
    <source>
        <dbReference type="ARBA" id="ARBA00022490"/>
    </source>
</evidence>
<evidence type="ECO:0000313" key="8">
    <source>
        <dbReference type="Proteomes" id="UP000756346"/>
    </source>
</evidence>
<feature type="domain" description="Translation initiation factor beta propellor-like" evidence="6">
    <location>
        <begin position="146"/>
        <end position="253"/>
    </location>
</feature>
<dbReference type="GeneID" id="70187079"/>
<dbReference type="SUPFAM" id="SSF82171">
    <property type="entry name" value="DPP6 N-terminal domain-like"/>
    <property type="match status" value="1"/>
</dbReference>
<feature type="compositionally biased region" description="Basic and acidic residues" evidence="5">
    <location>
        <begin position="134"/>
        <end position="148"/>
    </location>
</feature>
<dbReference type="AlphaFoldDB" id="A0A9P9BIX1"/>
<dbReference type="RefSeq" id="XP_046005008.1">
    <property type="nucleotide sequence ID" value="XM_046157533.1"/>
</dbReference>
<feature type="compositionally biased region" description="Basic and acidic residues" evidence="5">
    <location>
        <begin position="327"/>
        <end position="343"/>
    </location>
</feature>
<keyword evidence="2" id="KW-0396">Initiation factor</keyword>
<dbReference type="PANTHER" id="PTHR14068">
    <property type="entry name" value="EUKARYOTIC TRANSLATION INITIATION FACTOR 3 EIF3 -RELATED"/>
    <property type="match status" value="1"/>
</dbReference>
<reference evidence="7" key="1">
    <citation type="journal article" date="2021" name="Nat. Commun.">
        <title>Genetic determinants of endophytism in the Arabidopsis root mycobiome.</title>
        <authorList>
            <person name="Mesny F."/>
            <person name="Miyauchi S."/>
            <person name="Thiergart T."/>
            <person name="Pickel B."/>
            <person name="Atanasova L."/>
            <person name="Karlsson M."/>
            <person name="Huettel B."/>
            <person name="Barry K.W."/>
            <person name="Haridas S."/>
            <person name="Chen C."/>
            <person name="Bauer D."/>
            <person name="Andreopoulos W."/>
            <person name="Pangilinan J."/>
            <person name="LaButti K."/>
            <person name="Riley R."/>
            <person name="Lipzen A."/>
            <person name="Clum A."/>
            <person name="Drula E."/>
            <person name="Henrissat B."/>
            <person name="Kohler A."/>
            <person name="Grigoriev I.V."/>
            <person name="Martin F.M."/>
            <person name="Hacquard S."/>
        </authorList>
    </citation>
    <scope>NUCLEOTIDE SEQUENCE</scope>
    <source>
        <strain evidence="7">MPI-CAGE-CH-0230</strain>
    </source>
</reference>
<feature type="compositionally biased region" description="Basic and acidic residues" evidence="5">
    <location>
        <begin position="100"/>
        <end position="115"/>
    </location>
</feature>
<dbReference type="OrthoDB" id="10250414at2759"/>
<protein>
    <recommendedName>
        <fullName evidence="6">Translation initiation factor beta propellor-like domain-containing protein</fullName>
    </recommendedName>
</protein>
<dbReference type="Proteomes" id="UP000756346">
    <property type="component" value="Unassembled WGS sequence"/>
</dbReference>
<evidence type="ECO:0000313" key="7">
    <source>
        <dbReference type="EMBL" id="KAH7012743.1"/>
    </source>
</evidence>
<dbReference type="Pfam" id="PF08662">
    <property type="entry name" value="eIF2A"/>
    <property type="match status" value="1"/>
</dbReference>
<name>A0A9P9BIX1_9PEZI</name>
<dbReference type="GO" id="GO:0005852">
    <property type="term" value="C:eukaryotic translation initiation factor 3 complex"/>
    <property type="evidence" value="ECO:0007669"/>
    <property type="project" value="InterPro"/>
</dbReference>
<gene>
    <name evidence="7" type="ORF">B0I36DRAFT_356107</name>
</gene>
<dbReference type="GO" id="GO:0003723">
    <property type="term" value="F:RNA binding"/>
    <property type="evidence" value="ECO:0007669"/>
    <property type="project" value="UniProtKB-KW"/>
</dbReference>
<evidence type="ECO:0000256" key="2">
    <source>
        <dbReference type="ARBA" id="ARBA00022540"/>
    </source>
</evidence>
<keyword evidence="4" id="KW-0648">Protein biosynthesis</keyword>
<dbReference type="GO" id="GO:0031369">
    <property type="term" value="F:translation initiation factor binding"/>
    <property type="evidence" value="ECO:0007669"/>
    <property type="project" value="InterPro"/>
</dbReference>
<proteinExistence type="predicted"/>
<organism evidence="7 8">
    <name type="scientific">Microdochium trichocladiopsis</name>
    <dbReference type="NCBI Taxonomy" id="1682393"/>
    <lineage>
        <taxon>Eukaryota</taxon>
        <taxon>Fungi</taxon>
        <taxon>Dikarya</taxon>
        <taxon>Ascomycota</taxon>
        <taxon>Pezizomycotina</taxon>
        <taxon>Sordariomycetes</taxon>
        <taxon>Xylariomycetidae</taxon>
        <taxon>Xylariales</taxon>
        <taxon>Microdochiaceae</taxon>
        <taxon>Microdochium</taxon>
    </lineage>
</organism>
<keyword evidence="3" id="KW-0694">RNA-binding</keyword>
<keyword evidence="8" id="KW-1185">Reference proteome</keyword>
<dbReference type="InterPro" id="IPR013979">
    <property type="entry name" value="TIF_beta_prop-like"/>
</dbReference>
<dbReference type="GO" id="GO:0003743">
    <property type="term" value="F:translation initiation factor activity"/>
    <property type="evidence" value="ECO:0007669"/>
    <property type="project" value="UniProtKB-KW"/>
</dbReference>
<dbReference type="PANTHER" id="PTHR14068:SF0">
    <property type="entry name" value="EUKARYOTIC TRANSLATION INITIATION FACTOR 3 SUBUNIT B"/>
    <property type="match status" value="1"/>
</dbReference>
<feature type="region of interest" description="Disordered" evidence="5">
    <location>
        <begin position="327"/>
        <end position="346"/>
    </location>
</feature>